<dbReference type="Gene3D" id="3.90.226.10">
    <property type="entry name" value="2-enoyl-CoA Hydratase, Chain A, domain 1"/>
    <property type="match status" value="1"/>
</dbReference>
<proteinExistence type="predicted"/>
<name>A0A2A4XFF8_9GAMM</name>
<evidence type="ECO:0000313" key="6">
    <source>
        <dbReference type="Proteomes" id="UP000218767"/>
    </source>
</evidence>
<evidence type="ECO:0000256" key="2">
    <source>
        <dbReference type="ARBA" id="ARBA00023140"/>
    </source>
</evidence>
<dbReference type="Proteomes" id="UP000218767">
    <property type="component" value="Unassembled WGS sequence"/>
</dbReference>
<accession>A0A2A4XFF8</accession>
<dbReference type="PANTHER" id="PTHR43684">
    <property type="match status" value="1"/>
</dbReference>
<gene>
    <name evidence="5" type="ORF">COB20_02645</name>
</gene>
<keyword evidence="4" id="KW-1133">Transmembrane helix</keyword>
<dbReference type="GO" id="GO:0004165">
    <property type="term" value="F:delta(3)-delta(2)-enoyl-CoA isomerase activity"/>
    <property type="evidence" value="ECO:0007669"/>
    <property type="project" value="UniProtKB-ARBA"/>
</dbReference>
<organism evidence="5 6">
    <name type="scientific">SAR86 cluster bacterium</name>
    <dbReference type="NCBI Taxonomy" id="2030880"/>
    <lineage>
        <taxon>Bacteria</taxon>
        <taxon>Pseudomonadati</taxon>
        <taxon>Pseudomonadota</taxon>
        <taxon>Gammaproteobacteria</taxon>
        <taxon>SAR86 cluster</taxon>
    </lineage>
</organism>
<evidence type="ECO:0000256" key="3">
    <source>
        <dbReference type="ARBA" id="ARBA00023235"/>
    </source>
</evidence>
<evidence type="ECO:0000313" key="5">
    <source>
        <dbReference type="EMBL" id="PCI80797.1"/>
    </source>
</evidence>
<dbReference type="InterPro" id="IPR029045">
    <property type="entry name" value="ClpP/crotonase-like_dom_sf"/>
</dbReference>
<comment type="subcellular location">
    <subcellularLocation>
        <location evidence="1">Peroxisome</location>
    </subcellularLocation>
</comment>
<dbReference type="PANTHER" id="PTHR43684:SF1">
    <property type="entry name" value="ENOYL-COA DELTA ISOMERASE 2"/>
    <property type="match status" value="1"/>
</dbReference>
<keyword evidence="2" id="KW-0576">Peroxisome</keyword>
<reference evidence="6" key="1">
    <citation type="submission" date="2017-08" db="EMBL/GenBank/DDBJ databases">
        <title>A dynamic microbial community with high functional redundancy inhabits the cold, oxic subseafloor aquifer.</title>
        <authorList>
            <person name="Tully B.J."/>
            <person name="Wheat C.G."/>
            <person name="Glazer B.T."/>
            <person name="Huber J.A."/>
        </authorList>
    </citation>
    <scope>NUCLEOTIDE SEQUENCE [LARGE SCALE GENOMIC DNA]</scope>
</reference>
<dbReference type="InterPro" id="IPR001753">
    <property type="entry name" value="Enoyl-CoA_hydra/iso"/>
</dbReference>
<comment type="caution">
    <text evidence="5">The sequence shown here is derived from an EMBL/GenBank/DDBJ whole genome shotgun (WGS) entry which is preliminary data.</text>
</comment>
<dbReference type="AlphaFoldDB" id="A0A2A4XFF8"/>
<keyword evidence="4" id="KW-0472">Membrane</keyword>
<keyword evidence="4" id="KW-0812">Transmembrane</keyword>
<dbReference type="EMBL" id="NVUL01000008">
    <property type="protein sequence ID" value="PCI80797.1"/>
    <property type="molecule type" value="Genomic_DNA"/>
</dbReference>
<evidence type="ECO:0000256" key="4">
    <source>
        <dbReference type="SAM" id="Phobius"/>
    </source>
</evidence>
<feature type="transmembrane region" description="Helical" evidence="4">
    <location>
        <begin position="99"/>
        <end position="122"/>
    </location>
</feature>
<dbReference type="CDD" id="cd06558">
    <property type="entry name" value="crotonase-like"/>
    <property type="match status" value="1"/>
</dbReference>
<dbReference type="SUPFAM" id="SSF52096">
    <property type="entry name" value="ClpP/crotonase"/>
    <property type="match status" value="1"/>
</dbReference>
<keyword evidence="3" id="KW-0413">Isomerase</keyword>
<sequence>MNESADKNIKYSIDGQVFVIEIHRPEKKNALLPGMYVALAAGLRQANEDASVNVTLIRGADDCFTSGNDLSSFLASNTPSADRPSVAFMHALNESKKPIVAAISGLAIGIGTTLLFHCDLIYASENCFLQLPFTRLGLCPEAGSSYLLPKQIGHVRASELLLLGDRFSASKAKEYGIINEVLPQDQYLEYAMTKARELAALPPDSVQSSKKLIKRGQQSTVSDTIGVELAEFARLLQTPDAQAIVEAFLNKKKSA</sequence>
<dbReference type="InterPro" id="IPR051053">
    <property type="entry name" value="ECH/Chromodomain_protein"/>
</dbReference>
<evidence type="ECO:0000256" key="1">
    <source>
        <dbReference type="ARBA" id="ARBA00004275"/>
    </source>
</evidence>
<dbReference type="Pfam" id="PF00378">
    <property type="entry name" value="ECH_1"/>
    <property type="match status" value="1"/>
</dbReference>
<protein>
    <submittedName>
        <fullName evidence="5">Enoyl-CoA hydratase</fullName>
    </submittedName>
</protein>